<dbReference type="InterPro" id="IPR011989">
    <property type="entry name" value="ARM-like"/>
</dbReference>
<dbReference type="Proteomes" id="UP001154282">
    <property type="component" value="Unassembled WGS sequence"/>
</dbReference>
<evidence type="ECO:0000313" key="7">
    <source>
        <dbReference type="Proteomes" id="UP001154282"/>
    </source>
</evidence>
<dbReference type="SUPFAM" id="SSF48371">
    <property type="entry name" value="ARM repeat"/>
    <property type="match status" value="6"/>
</dbReference>
<keyword evidence="1" id="KW-0677">Repeat</keyword>
<dbReference type="InterPro" id="IPR000225">
    <property type="entry name" value="Armadillo"/>
</dbReference>
<feature type="domain" description="U-box" evidence="5">
    <location>
        <begin position="86"/>
        <end position="313"/>
    </location>
</feature>
<dbReference type="PANTHER" id="PTHR46369:SF2">
    <property type="entry name" value="PROTEIN CELLULOSE SYNTHASE INTERACTIVE 1"/>
    <property type="match status" value="1"/>
</dbReference>
<sequence>MAAALAWRFGTSNGSSYSPNDMDKNGDTKLQDSEPPTPHSVMKMSLRDRTSSMEDPDGTLASVAQCIEQLRQSSLSVQDREYSLRQLLELIETRENAFSAVGSHSQAVPVLVSLLRSGSLGVKIQAATVLGSLCKENELRVKVLLGGCIPPLLGLLKSSSAEGQIAAAKTIYAVSQGGVKDHVGSKIFSTEGVVPVLWELLRKGLKSGNLVDNLLTGALKNLSSSTEGFWTATVQAGGVDILVKLLTTGQPGTQANVCYLLGCMMMEDSSICSKVLAAEATKQLLKLIGPGNEAPVRAEAAGALKSLSAQCKEARREIASANGIPVLINATIAPSKEFMQGEHAQALQENAMCALANISGGLSFVISSLGQSLESCSSPAQTADTLGALASALMIYDSKAESTRESDAEAVEQTLVKQFKPKLPFLVQERTIEALASLYGNPILSLKLENSEAKRLLVGLITMATNEVQDELVRALLTLCNNEGSLWRALQGREGVQLLISLLGLSSEQQQECAVALLCLLSHENDESKWAITAAGGIPPLVQILETGSAKAKEDSATILRNLCNHSEDIRECVESADAVPALLWLLKNGSANGKEIAAKTLNHLIHKSDTATISQLTALLTSELPESKVHVLDALKSMLSMVSLNDILREGSAANDAIETMIKILNSSKEETQAKSAFALAGIFETRKDLRESSIAVKAQLSVMKLLNVESESILAESSHCLAAIFLSVKENRDVAAVARDVLSPLVAHANSSSALEVTEQATCALANLLLDGEVSEKAVSEEIILPATRVLREGTISGKTHAAAAIARLLHSRQIDYAVTDCVNRAGTVLALVSFLESANGGPSAVAEALEALAILSRSNETAGGQIRPAWAVLAEFPESITPIVSSIADATPLLQDKAIEILSRLCRDQSVVLGETVATASGCIASVAKRVINSKSGKVKIGGAALLICAAKYSHQRVVEDLNQSNSCIYLIQSLVAMVTSAEASPSQNDDDENECISICRTSKVEGENGGSTSQTCMIHGYNLAIWLLSVLACHDEKSKIVILEAGAVEAVTDRISNCYLLYNQSELSEDRSIWICSLLLAILFQDRDIIRAHATMKSIPVLANLLKTDEFANKYFAAQAIASLVCNGSRGTLLSVANSGAAGGLISLLGCADADISDLLQLSEEFGLVQYPDQVALERLFRVEDIRVGATSRKSIPALVDLLKPIPDRPGAPFLALGLLTQLSIDCPSNKTVMVESGALEALTKYLSLGPQDATEEAATDLLGILFSSAEIRRHESAFGAVSQLVAVLRLGGRGARYSAAKALESLFSADHIRNADTARQAVQPLVEILNTGLEKEQHAAIAALVRLLSENPSRALAVADVEMNAVDVLCRILSSNCSMELKGNAAELCGVLFGNTKIRSTMGAARCVEPLVALLVSEFSPAQHSVVRALDKLVDDEQLAELVAAHGAVVPLVGLLYGKNYMLHEAISRALVKLGKDRPACKMEMVKAGVIESILDILHEAPDFLSSAFAELLRILTNNASIAKGPSAAKVVEPLFLLLTRTEFGPDGQHSALQVLVNILEHPQCRADYSLNSHQAIEPLIPLLDSPAPAVQQLAAELLSHLLLEEHLQKDPLTQQVIGPLLHVLGSGIHILQQRAVKALVGIALTWPNEIAKEGGVAELSKVILQADPSLPHALWESAAAVLASILQFSSEFYLEVPVAVLVRLLRSGTEGTVVGALNALLVLESDDGTSAEAMAESGAIEALLELLRSHQCEETAARLLEVLLNNVKIREAKAAKTAILPLSQYLLDPQTQGQQARLLSTLALGDLFQNEGLARSSDAASACRALVNVLEEQPTEEMKVVAICALQNLVMYSRSNKRAVAEAGGVQVVLDLIGSSDPDTSVQAAMFVKLLFSNHTIQEYASSETVRAITGKFSKLANLLSSKLFHLLLQFAPYYSMG</sequence>
<accession>A0AAV0RDD5</accession>
<evidence type="ECO:0000256" key="4">
    <source>
        <dbReference type="SAM" id="MobiDB-lite"/>
    </source>
</evidence>
<protein>
    <recommendedName>
        <fullName evidence="5">U-box domain-containing protein</fullName>
    </recommendedName>
</protein>
<keyword evidence="7" id="KW-1185">Reference proteome</keyword>
<proteinExistence type="predicted"/>
<feature type="compositionally biased region" description="Basic and acidic residues" evidence="4">
    <location>
        <begin position="21"/>
        <end position="32"/>
    </location>
</feature>
<dbReference type="PROSITE" id="PS50176">
    <property type="entry name" value="ARM_REPEAT"/>
    <property type="match status" value="2"/>
</dbReference>
<dbReference type="SMART" id="SM00185">
    <property type="entry name" value="ARM"/>
    <property type="match status" value="18"/>
</dbReference>
<evidence type="ECO:0000259" key="5">
    <source>
        <dbReference type="Pfam" id="PF25598"/>
    </source>
</evidence>
<feature type="compositionally biased region" description="Polar residues" evidence="4">
    <location>
        <begin position="10"/>
        <end position="19"/>
    </location>
</feature>
<dbReference type="Gene3D" id="1.25.10.10">
    <property type="entry name" value="Leucine-rich Repeat Variant"/>
    <property type="match status" value="7"/>
</dbReference>
<feature type="repeat" description="ARM" evidence="2">
    <location>
        <begin position="1198"/>
        <end position="1242"/>
    </location>
</feature>
<dbReference type="GO" id="GO:0010330">
    <property type="term" value="C:cellulose synthase complex"/>
    <property type="evidence" value="ECO:0007669"/>
    <property type="project" value="InterPro"/>
</dbReference>
<dbReference type="Pfam" id="PF25598">
    <property type="entry name" value="ARM_PUB"/>
    <property type="match status" value="1"/>
</dbReference>
<dbReference type="InterPro" id="IPR016024">
    <property type="entry name" value="ARM-type_fold"/>
</dbReference>
<reference evidence="6" key="1">
    <citation type="submission" date="2022-08" db="EMBL/GenBank/DDBJ databases">
        <authorList>
            <person name="Gutierrez-Valencia J."/>
        </authorList>
    </citation>
    <scope>NUCLEOTIDE SEQUENCE</scope>
</reference>
<name>A0AAV0RDD5_9ROSI</name>
<dbReference type="InterPro" id="IPR058678">
    <property type="entry name" value="ARM_PUB"/>
</dbReference>
<evidence type="ECO:0000256" key="3">
    <source>
        <dbReference type="SAM" id="Coils"/>
    </source>
</evidence>
<gene>
    <name evidence="6" type="ORF">LITE_LOCUS47212</name>
</gene>
<dbReference type="GO" id="GO:2001006">
    <property type="term" value="P:regulation of cellulose biosynthetic process"/>
    <property type="evidence" value="ECO:0007669"/>
    <property type="project" value="InterPro"/>
</dbReference>
<keyword evidence="3" id="KW-0175">Coiled coil</keyword>
<dbReference type="GO" id="GO:0051211">
    <property type="term" value="P:anisotropic cell growth"/>
    <property type="evidence" value="ECO:0007669"/>
    <property type="project" value="InterPro"/>
</dbReference>
<organism evidence="6 7">
    <name type="scientific">Linum tenue</name>
    <dbReference type="NCBI Taxonomy" id="586396"/>
    <lineage>
        <taxon>Eukaryota</taxon>
        <taxon>Viridiplantae</taxon>
        <taxon>Streptophyta</taxon>
        <taxon>Embryophyta</taxon>
        <taxon>Tracheophyta</taxon>
        <taxon>Spermatophyta</taxon>
        <taxon>Magnoliopsida</taxon>
        <taxon>eudicotyledons</taxon>
        <taxon>Gunneridae</taxon>
        <taxon>Pentapetalae</taxon>
        <taxon>rosids</taxon>
        <taxon>fabids</taxon>
        <taxon>Malpighiales</taxon>
        <taxon>Linaceae</taxon>
        <taxon>Linum</taxon>
    </lineage>
</organism>
<dbReference type="PANTHER" id="PTHR46369">
    <property type="entry name" value="PROTEIN CELLULOSE SYNTHASE INTERACTIVE 1"/>
    <property type="match status" value="1"/>
</dbReference>
<evidence type="ECO:0000313" key="6">
    <source>
        <dbReference type="EMBL" id="CAI0554457.1"/>
    </source>
</evidence>
<feature type="repeat" description="ARM" evidence="2">
    <location>
        <begin position="536"/>
        <end position="569"/>
    </location>
</feature>
<evidence type="ECO:0000256" key="2">
    <source>
        <dbReference type="PROSITE-ProRule" id="PRU00259"/>
    </source>
</evidence>
<dbReference type="Pfam" id="PF00514">
    <property type="entry name" value="Arm"/>
    <property type="match status" value="1"/>
</dbReference>
<dbReference type="GO" id="GO:0008017">
    <property type="term" value="F:microtubule binding"/>
    <property type="evidence" value="ECO:0007669"/>
    <property type="project" value="InterPro"/>
</dbReference>
<feature type="coiled-coil region" evidence="3">
    <location>
        <begin position="297"/>
        <end position="324"/>
    </location>
</feature>
<evidence type="ECO:0000256" key="1">
    <source>
        <dbReference type="ARBA" id="ARBA00022737"/>
    </source>
</evidence>
<feature type="region of interest" description="Disordered" evidence="4">
    <location>
        <begin position="1"/>
        <end position="42"/>
    </location>
</feature>
<dbReference type="InterPro" id="IPR044297">
    <property type="entry name" value="CSI1/2/3"/>
</dbReference>
<comment type="caution">
    <text evidence="6">The sequence shown here is derived from an EMBL/GenBank/DDBJ whole genome shotgun (WGS) entry which is preliminary data.</text>
</comment>
<dbReference type="EMBL" id="CAMGYJ010000010">
    <property type="protein sequence ID" value="CAI0554457.1"/>
    <property type="molecule type" value="Genomic_DNA"/>
</dbReference>
<dbReference type="FunFam" id="1.25.10.10:FF:000875">
    <property type="entry name" value="Protein CELLULOSE SYNTHASE INTERACTIVE 1"/>
    <property type="match status" value="1"/>
</dbReference>